<sequence>MKTTIIAGWVILLFLFSCSPSSRITHSWTSNTIGEKNYNKIMVVGLMPNNDRELRENMENHLVGDLTIRGYIAISSLKEYGPKSFENMKEEEVIDTLHASGVDAVVTIVLLDKNREQYYIPGRVYFSPYFIYQRHFWGYYTTIYNRVYSPGYYQVDTKYFWESNFYNLETKELLYSVQTTSFNPGSTQSLADEYGKLIVSDMAKKGIIK</sequence>
<name>A0A5J5IJC4_9BACT</name>
<dbReference type="EMBL" id="VYQF01000001">
    <property type="protein sequence ID" value="KAA9040598.1"/>
    <property type="molecule type" value="Genomic_DNA"/>
</dbReference>
<proteinExistence type="predicted"/>
<dbReference type="AlphaFoldDB" id="A0A5J5IJC4"/>
<organism evidence="1 2">
    <name type="scientific">Ginsengibacter hankyongi</name>
    <dbReference type="NCBI Taxonomy" id="2607284"/>
    <lineage>
        <taxon>Bacteria</taxon>
        <taxon>Pseudomonadati</taxon>
        <taxon>Bacteroidota</taxon>
        <taxon>Chitinophagia</taxon>
        <taxon>Chitinophagales</taxon>
        <taxon>Chitinophagaceae</taxon>
        <taxon>Ginsengibacter</taxon>
    </lineage>
</organism>
<accession>A0A5J5IJC4</accession>
<dbReference type="PROSITE" id="PS51257">
    <property type="entry name" value="PROKAR_LIPOPROTEIN"/>
    <property type="match status" value="1"/>
</dbReference>
<reference evidence="1 2" key="1">
    <citation type="submission" date="2019-09" db="EMBL/GenBank/DDBJ databases">
        <title>Draft genome sequence of Ginsengibacter sp. BR5-29.</title>
        <authorList>
            <person name="Im W.-T."/>
        </authorList>
    </citation>
    <scope>NUCLEOTIDE SEQUENCE [LARGE SCALE GENOMIC DNA]</scope>
    <source>
        <strain evidence="1 2">BR5-29</strain>
    </source>
</reference>
<evidence type="ECO:0000313" key="2">
    <source>
        <dbReference type="Proteomes" id="UP000326903"/>
    </source>
</evidence>
<comment type="caution">
    <text evidence="1">The sequence shown here is derived from an EMBL/GenBank/DDBJ whole genome shotgun (WGS) entry which is preliminary data.</text>
</comment>
<keyword evidence="2" id="KW-1185">Reference proteome</keyword>
<evidence type="ECO:0008006" key="3">
    <source>
        <dbReference type="Google" id="ProtNLM"/>
    </source>
</evidence>
<gene>
    <name evidence="1" type="ORF">FW778_00725</name>
</gene>
<evidence type="ECO:0000313" key="1">
    <source>
        <dbReference type="EMBL" id="KAA9040598.1"/>
    </source>
</evidence>
<dbReference type="Proteomes" id="UP000326903">
    <property type="component" value="Unassembled WGS sequence"/>
</dbReference>
<dbReference type="RefSeq" id="WP_150412658.1">
    <property type="nucleotide sequence ID" value="NZ_VYQF01000001.1"/>
</dbReference>
<protein>
    <recommendedName>
        <fullName evidence="3">DUF4136 domain-containing protein</fullName>
    </recommendedName>
</protein>